<proteinExistence type="predicted"/>
<protein>
    <submittedName>
        <fullName evidence="1">Uncharacterized protein</fullName>
    </submittedName>
</protein>
<reference evidence="1" key="1">
    <citation type="submission" date="2020-05" db="EMBL/GenBank/DDBJ databases">
        <title>Large-scale comparative analyses of tick genomes elucidate their genetic diversity and vector capacities.</title>
        <authorList>
            <person name="Jia N."/>
            <person name="Wang J."/>
            <person name="Shi W."/>
            <person name="Du L."/>
            <person name="Sun Y."/>
            <person name="Zhan W."/>
            <person name="Jiang J."/>
            <person name="Wang Q."/>
            <person name="Zhang B."/>
            <person name="Ji P."/>
            <person name="Sakyi L.B."/>
            <person name="Cui X."/>
            <person name="Yuan T."/>
            <person name="Jiang B."/>
            <person name="Yang W."/>
            <person name="Lam T.T.-Y."/>
            <person name="Chang Q."/>
            <person name="Ding S."/>
            <person name="Wang X."/>
            <person name="Zhu J."/>
            <person name="Ruan X."/>
            <person name="Zhao L."/>
            <person name="Wei J."/>
            <person name="Que T."/>
            <person name="Du C."/>
            <person name="Cheng J."/>
            <person name="Dai P."/>
            <person name="Han X."/>
            <person name="Huang E."/>
            <person name="Gao Y."/>
            <person name="Liu J."/>
            <person name="Shao H."/>
            <person name="Ye R."/>
            <person name="Li L."/>
            <person name="Wei W."/>
            <person name="Wang X."/>
            <person name="Wang C."/>
            <person name="Yang T."/>
            <person name="Huo Q."/>
            <person name="Li W."/>
            <person name="Guo W."/>
            <person name="Chen H."/>
            <person name="Zhou L."/>
            <person name="Ni X."/>
            <person name="Tian J."/>
            <person name="Zhou Y."/>
            <person name="Sheng Y."/>
            <person name="Liu T."/>
            <person name="Pan Y."/>
            <person name="Xia L."/>
            <person name="Li J."/>
            <person name="Zhao F."/>
            <person name="Cao W."/>
        </authorList>
    </citation>
    <scope>NUCLEOTIDE SEQUENCE</scope>
    <source>
        <strain evidence="1">Hyas-2018</strain>
    </source>
</reference>
<accession>A0ACB7SPX2</accession>
<dbReference type="EMBL" id="CM023483">
    <property type="protein sequence ID" value="KAH6936006.1"/>
    <property type="molecule type" value="Genomic_DNA"/>
</dbReference>
<evidence type="ECO:0000313" key="2">
    <source>
        <dbReference type="Proteomes" id="UP000821845"/>
    </source>
</evidence>
<evidence type="ECO:0000313" key="1">
    <source>
        <dbReference type="EMBL" id="KAH6936006.1"/>
    </source>
</evidence>
<comment type="caution">
    <text evidence="1">The sequence shown here is derived from an EMBL/GenBank/DDBJ whole genome shotgun (WGS) entry which is preliminary data.</text>
</comment>
<sequence length="105" mass="11905">MKKRIMDGETPCRGKLCRVNVQPTTDEERSEFLSACHQSGSRPALLSLEPKYAYHFIPATTKFPSAILTTMQQDDQPTTQSSVMERCSQLDESITVEPQVKYDYS</sequence>
<keyword evidence="2" id="KW-1185">Reference proteome</keyword>
<gene>
    <name evidence="1" type="ORF">HPB50_012379</name>
</gene>
<name>A0ACB7SPX2_HYAAI</name>
<dbReference type="Proteomes" id="UP000821845">
    <property type="component" value="Chromosome 3"/>
</dbReference>
<organism evidence="1 2">
    <name type="scientific">Hyalomma asiaticum</name>
    <name type="common">Tick</name>
    <dbReference type="NCBI Taxonomy" id="266040"/>
    <lineage>
        <taxon>Eukaryota</taxon>
        <taxon>Metazoa</taxon>
        <taxon>Ecdysozoa</taxon>
        <taxon>Arthropoda</taxon>
        <taxon>Chelicerata</taxon>
        <taxon>Arachnida</taxon>
        <taxon>Acari</taxon>
        <taxon>Parasitiformes</taxon>
        <taxon>Ixodida</taxon>
        <taxon>Ixodoidea</taxon>
        <taxon>Ixodidae</taxon>
        <taxon>Hyalomminae</taxon>
        <taxon>Hyalomma</taxon>
    </lineage>
</organism>